<comment type="function">
    <text evidence="7">Functions as a peptidoglycan terminase that cleaves nascent peptidoglycan strands endolytically to terminate their elongation.</text>
</comment>
<dbReference type="HAMAP" id="MF_02065">
    <property type="entry name" value="MltG"/>
    <property type="match status" value="1"/>
</dbReference>
<dbReference type="PANTHER" id="PTHR30518">
    <property type="entry name" value="ENDOLYTIC MUREIN TRANSGLYCOSYLASE"/>
    <property type="match status" value="1"/>
</dbReference>
<evidence type="ECO:0000256" key="5">
    <source>
        <dbReference type="ARBA" id="ARBA00023239"/>
    </source>
</evidence>
<evidence type="ECO:0000313" key="9">
    <source>
        <dbReference type="Proteomes" id="UP000663937"/>
    </source>
</evidence>
<keyword evidence="4 7" id="KW-0472">Membrane</keyword>
<feature type="transmembrane region" description="Helical" evidence="7">
    <location>
        <begin position="38"/>
        <end position="64"/>
    </location>
</feature>
<evidence type="ECO:0000256" key="4">
    <source>
        <dbReference type="ARBA" id="ARBA00023136"/>
    </source>
</evidence>
<dbReference type="EMBL" id="CP071868">
    <property type="protein sequence ID" value="QTE28016.1"/>
    <property type="molecule type" value="Genomic_DNA"/>
</dbReference>
<name>A0A8A4ZBQ0_9MICO</name>
<proteinExistence type="inferred from homology"/>
<evidence type="ECO:0000256" key="6">
    <source>
        <dbReference type="ARBA" id="ARBA00023316"/>
    </source>
</evidence>
<keyword evidence="2 7" id="KW-0812">Transmembrane</keyword>
<dbReference type="RefSeq" id="WP_227422245.1">
    <property type="nucleotide sequence ID" value="NZ_CP071868.1"/>
</dbReference>
<protein>
    <recommendedName>
        <fullName evidence="7">Endolytic murein transglycosylase</fullName>
        <ecNumber evidence="7">4.2.2.29</ecNumber>
    </recommendedName>
    <alternativeName>
        <fullName evidence="7">Peptidoglycan lytic transglycosylase</fullName>
    </alternativeName>
    <alternativeName>
        <fullName evidence="7">Peptidoglycan polymerization terminase</fullName>
    </alternativeName>
</protein>
<reference evidence="8" key="1">
    <citation type="submission" date="2021-03" db="EMBL/GenBank/DDBJ databases">
        <title>Pengzhenrongella sicca gen. nov., sp. nov., a new member of suborder Micrococcineae isolated from High-Arctic tundra soil.</title>
        <authorList>
            <person name="Peng F."/>
        </authorList>
    </citation>
    <scope>NUCLEOTIDE SEQUENCE</scope>
    <source>
        <strain evidence="8">LRZ-2</strain>
    </source>
</reference>
<organism evidence="8 9">
    <name type="scientific">Pengzhenrongella sicca</name>
    <dbReference type="NCBI Taxonomy" id="2819238"/>
    <lineage>
        <taxon>Bacteria</taxon>
        <taxon>Bacillati</taxon>
        <taxon>Actinomycetota</taxon>
        <taxon>Actinomycetes</taxon>
        <taxon>Micrococcales</taxon>
        <taxon>Pengzhenrongella</taxon>
    </lineage>
</organism>
<comment type="catalytic activity">
    <reaction evidence="7">
        <text>a peptidoglycan chain = a peptidoglycan chain with N-acetyl-1,6-anhydromuramyl-[peptide] at the reducing end + a peptidoglycan chain with N-acetylglucosamine at the non-reducing end.</text>
        <dbReference type="EC" id="4.2.2.29"/>
    </reaction>
</comment>
<dbReference type="GO" id="GO:0009252">
    <property type="term" value="P:peptidoglycan biosynthetic process"/>
    <property type="evidence" value="ECO:0007669"/>
    <property type="project" value="UniProtKB-UniRule"/>
</dbReference>
<dbReference type="GO" id="GO:0005886">
    <property type="term" value="C:plasma membrane"/>
    <property type="evidence" value="ECO:0007669"/>
    <property type="project" value="UniProtKB-SubCell"/>
</dbReference>
<dbReference type="PANTHER" id="PTHR30518:SF2">
    <property type="entry name" value="ENDOLYTIC MUREIN TRANSGLYCOSYLASE"/>
    <property type="match status" value="1"/>
</dbReference>
<feature type="site" description="Important for catalytic activity" evidence="7">
    <location>
        <position position="257"/>
    </location>
</feature>
<keyword evidence="1 7" id="KW-1003">Cell membrane</keyword>
<keyword evidence="5 7" id="KW-0456">Lyase</keyword>
<dbReference type="KEGG" id="psic:J4E96_11450"/>
<evidence type="ECO:0000313" key="8">
    <source>
        <dbReference type="EMBL" id="QTE28016.1"/>
    </source>
</evidence>
<keyword evidence="3 7" id="KW-1133">Transmembrane helix</keyword>
<dbReference type="Pfam" id="PF02618">
    <property type="entry name" value="YceG"/>
    <property type="match status" value="1"/>
</dbReference>
<sequence>MSEIFLAGAPELHAAPVRSRASEHAAKRAARRRKRRRSAVAVVVALALVVGAGWFVVGFLAPIFSGDSSTETIADYPGPGHGSAQITVNSGDTGTAIGAALVEAGIVGTQKAFTDAYTANLDAPSIQPGTYELLLEMKASDAVVALLDPARRVSYKVTVPEGQTATQVYERVSAITTIPVADLAAAAADPAIGLPAEAAGQIEGWLFPATYSVEPDATAATVLAQMVAKTVSVLDAAAVPVDQRERVLIIASIAEKEVSAPEEYSKVARVIENRLTRQIPLGMDTINAYGLGKAAIDLTAEDLAADNPYNSRQILGLPPTPIGNPGEATIQAAMNPAEGEWTYFITVNLDTGETLFTDNYDEFLVGKQQYQDWLAANG</sequence>
<keyword evidence="9" id="KW-1185">Reference proteome</keyword>
<dbReference type="AlphaFoldDB" id="A0A8A4ZBQ0"/>
<evidence type="ECO:0000256" key="1">
    <source>
        <dbReference type="ARBA" id="ARBA00022475"/>
    </source>
</evidence>
<gene>
    <name evidence="7 8" type="primary">mltG</name>
    <name evidence="8" type="ORF">J4E96_11450</name>
</gene>
<dbReference type="Proteomes" id="UP000663937">
    <property type="component" value="Chromosome"/>
</dbReference>
<comment type="similarity">
    <text evidence="7">Belongs to the transglycosylase MltG family.</text>
</comment>
<evidence type="ECO:0000256" key="7">
    <source>
        <dbReference type="HAMAP-Rule" id="MF_02065"/>
    </source>
</evidence>
<evidence type="ECO:0000256" key="2">
    <source>
        <dbReference type="ARBA" id="ARBA00022692"/>
    </source>
</evidence>
<dbReference type="GO" id="GO:0071555">
    <property type="term" value="P:cell wall organization"/>
    <property type="evidence" value="ECO:0007669"/>
    <property type="project" value="UniProtKB-KW"/>
</dbReference>
<accession>A0A8A4ZBQ0</accession>
<keyword evidence="6 7" id="KW-0961">Cell wall biogenesis/degradation</keyword>
<dbReference type="EC" id="4.2.2.29" evidence="7"/>
<dbReference type="GO" id="GO:0008932">
    <property type="term" value="F:lytic endotransglycosylase activity"/>
    <property type="evidence" value="ECO:0007669"/>
    <property type="project" value="UniProtKB-UniRule"/>
</dbReference>
<dbReference type="InterPro" id="IPR003770">
    <property type="entry name" value="MLTG-like"/>
</dbReference>
<dbReference type="Gene3D" id="3.30.1490.480">
    <property type="entry name" value="Endolytic murein transglycosylase"/>
    <property type="match status" value="1"/>
</dbReference>
<comment type="subcellular location">
    <subcellularLocation>
        <location evidence="7">Cell membrane</location>
        <topology evidence="7">Single-pass membrane protein</topology>
    </subcellularLocation>
</comment>
<dbReference type="NCBIfam" id="TIGR00247">
    <property type="entry name" value="endolytic transglycosylase MltG"/>
    <property type="match status" value="1"/>
</dbReference>
<evidence type="ECO:0000256" key="3">
    <source>
        <dbReference type="ARBA" id="ARBA00022989"/>
    </source>
</evidence>